<organism evidence="1 2">
    <name type="scientific">Empedobacter falsenii</name>
    <dbReference type="NCBI Taxonomy" id="343874"/>
    <lineage>
        <taxon>Bacteria</taxon>
        <taxon>Pseudomonadati</taxon>
        <taxon>Bacteroidota</taxon>
        <taxon>Flavobacteriia</taxon>
        <taxon>Flavobacteriales</taxon>
        <taxon>Weeksellaceae</taxon>
        <taxon>Empedobacter</taxon>
    </lineage>
</organism>
<name>A0AAW7DJH4_9FLAO</name>
<sequence>MKNLKKFQISKEKLKSLKGGEGENPCQPHQYYYCGACVNPADETEPCPWDE</sequence>
<gene>
    <name evidence="1" type="ORF">HX095_10680</name>
</gene>
<reference evidence="1" key="1">
    <citation type="submission" date="2020-06" db="EMBL/GenBank/DDBJ databases">
        <authorList>
            <person name="Dong N."/>
        </authorList>
    </citation>
    <scope>NUCLEOTIDE SEQUENCE</scope>
    <source>
        <strain evidence="1">210</strain>
    </source>
</reference>
<evidence type="ECO:0000313" key="1">
    <source>
        <dbReference type="EMBL" id="MDM1551675.1"/>
    </source>
</evidence>
<dbReference type="RefSeq" id="WP_286486208.1">
    <property type="nucleotide sequence ID" value="NZ_JACALR010000004.1"/>
</dbReference>
<evidence type="ECO:0000313" key="2">
    <source>
        <dbReference type="Proteomes" id="UP001173578"/>
    </source>
</evidence>
<dbReference type="AlphaFoldDB" id="A0AAW7DJH4"/>
<comment type="caution">
    <text evidence="1">The sequence shown here is derived from an EMBL/GenBank/DDBJ whole genome shotgun (WGS) entry which is preliminary data.</text>
</comment>
<proteinExistence type="predicted"/>
<protein>
    <recommendedName>
        <fullName evidence="3">Bacteriocin</fullName>
    </recommendedName>
</protein>
<dbReference type="EMBL" id="JACALR010000004">
    <property type="protein sequence ID" value="MDM1551675.1"/>
    <property type="molecule type" value="Genomic_DNA"/>
</dbReference>
<reference evidence="1" key="2">
    <citation type="journal article" date="2022" name="Sci. Total Environ.">
        <title>Prevalence, transmission, and molecular epidemiology of tet(X)-positive bacteria among humans, animals, and environmental niches in China: An epidemiological, and genomic-based study.</title>
        <authorList>
            <person name="Dong N."/>
            <person name="Zeng Y."/>
            <person name="Cai C."/>
            <person name="Sun C."/>
            <person name="Lu J."/>
            <person name="Liu C."/>
            <person name="Zhou H."/>
            <person name="Sun Q."/>
            <person name="Shu L."/>
            <person name="Wang H."/>
            <person name="Wang Y."/>
            <person name="Wang S."/>
            <person name="Wu C."/>
            <person name="Chan E.W."/>
            <person name="Chen G."/>
            <person name="Shen Z."/>
            <person name="Chen S."/>
            <person name="Zhang R."/>
        </authorList>
    </citation>
    <scope>NUCLEOTIDE SEQUENCE</scope>
    <source>
        <strain evidence="1">210</strain>
    </source>
</reference>
<dbReference type="Proteomes" id="UP001173578">
    <property type="component" value="Unassembled WGS sequence"/>
</dbReference>
<accession>A0AAW7DJH4</accession>
<evidence type="ECO:0008006" key="3">
    <source>
        <dbReference type="Google" id="ProtNLM"/>
    </source>
</evidence>